<dbReference type="SUPFAM" id="SSF53850">
    <property type="entry name" value="Periplasmic binding protein-like II"/>
    <property type="match status" value="1"/>
</dbReference>
<reference evidence="6" key="2">
    <citation type="submission" date="2021-01" db="EMBL/GenBank/DDBJ databases">
        <authorList>
            <person name="Mieszkin S."/>
            <person name="Pouder E."/>
            <person name="Alain K."/>
        </authorList>
    </citation>
    <scope>NUCLEOTIDE SEQUENCE</scope>
    <source>
        <strain evidence="6">HW T2.11</strain>
    </source>
</reference>
<name>A0A963YVH2_9PROT</name>
<accession>A0A963YVH2</accession>
<keyword evidence="2" id="KW-0805">Transcription regulation</keyword>
<dbReference type="InterPro" id="IPR005119">
    <property type="entry name" value="LysR_subst-bd"/>
</dbReference>
<evidence type="ECO:0000256" key="1">
    <source>
        <dbReference type="ARBA" id="ARBA00009437"/>
    </source>
</evidence>
<evidence type="ECO:0000256" key="3">
    <source>
        <dbReference type="ARBA" id="ARBA00023125"/>
    </source>
</evidence>
<dbReference type="AlphaFoldDB" id="A0A963YVH2"/>
<evidence type="ECO:0000256" key="2">
    <source>
        <dbReference type="ARBA" id="ARBA00023015"/>
    </source>
</evidence>
<dbReference type="Pfam" id="PF00126">
    <property type="entry name" value="HTH_1"/>
    <property type="match status" value="1"/>
</dbReference>
<comment type="similarity">
    <text evidence="1">Belongs to the LysR transcriptional regulatory family.</text>
</comment>
<gene>
    <name evidence="6" type="ORF">ASILVAE211_22000</name>
</gene>
<evidence type="ECO:0000313" key="7">
    <source>
        <dbReference type="Proteomes" id="UP000708298"/>
    </source>
</evidence>
<dbReference type="InterPro" id="IPR000847">
    <property type="entry name" value="LysR_HTH_N"/>
</dbReference>
<dbReference type="InterPro" id="IPR036390">
    <property type="entry name" value="WH_DNA-bd_sf"/>
</dbReference>
<dbReference type="GO" id="GO:0003700">
    <property type="term" value="F:DNA-binding transcription factor activity"/>
    <property type="evidence" value="ECO:0007669"/>
    <property type="project" value="InterPro"/>
</dbReference>
<proteinExistence type="inferred from homology"/>
<dbReference type="InterPro" id="IPR058163">
    <property type="entry name" value="LysR-type_TF_proteobact-type"/>
</dbReference>
<organism evidence="6 7">
    <name type="scientific">Acidisoma silvae</name>
    <dbReference type="NCBI Taxonomy" id="2802396"/>
    <lineage>
        <taxon>Bacteria</taxon>
        <taxon>Pseudomonadati</taxon>
        <taxon>Pseudomonadota</taxon>
        <taxon>Alphaproteobacteria</taxon>
        <taxon>Acetobacterales</taxon>
        <taxon>Acidocellaceae</taxon>
        <taxon>Acidisoma</taxon>
    </lineage>
</organism>
<dbReference type="Gene3D" id="3.40.190.290">
    <property type="match status" value="1"/>
</dbReference>
<sequence>MLDLIHLRAFARVADLGSVSGAARALGMPKSSVSRSLSKLEEALGAPLIERSKRHVRLTDAGRMLRRHAARILDDVSEAENAVSGLIGRPSGTLRVSVGFTFAVGPLAPMLSAFLATYPDVRVVLTVDNRRSDLLTEDIDVAIRIGQLNDSELIARKLGTIGLWLCASPSYLSERGTPTTIDELTGHTLISHVDRREARRIRTPSGDVQEIVIEPGTVVPEPAVAKVMLIAGAGIGWLPDFEAQDAVASESLVRLLGDHHVDGVVVHALYPSHRSLSAKVRVFIDMLVTHMA</sequence>
<comment type="caution">
    <text evidence="6">The sequence shown here is derived from an EMBL/GenBank/DDBJ whole genome shotgun (WGS) entry which is preliminary data.</text>
</comment>
<dbReference type="PROSITE" id="PS50931">
    <property type="entry name" value="HTH_LYSR"/>
    <property type="match status" value="1"/>
</dbReference>
<evidence type="ECO:0000313" key="6">
    <source>
        <dbReference type="EMBL" id="MCB8877881.1"/>
    </source>
</evidence>
<dbReference type="SUPFAM" id="SSF46785">
    <property type="entry name" value="Winged helix' DNA-binding domain"/>
    <property type="match status" value="1"/>
</dbReference>
<keyword evidence="7" id="KW-1185">Reference proteome</keyword>
<dbReference type="EMBL" id="JAESVB010000019">
    <property type="protein sequence ID" value="MCB8877881.1"/>
    <property type="molecule type" value="Genomic_DNA"/>
</dbReference>
<keyword evidence="3" id="KW-0238">DNA-binding</keyword>
<evidence type="ECO:0000259" key="5">
    <source>
        <dbReference type="PROSITE" id="PS50931"/>
    </source>
</evidence>
<dbReference type="GO" id="GO:0006351">
    <property type="term" value="P:DNA-templated transcription"/>
    <property type="evidence" value="ECO:0007669"/>
    <property type="project" value="TreeGrafter"/>
</dbReference>
<feature type="domain" description="HTH lysR-type" evidence="5">
    <location>
        <begin position="2"/>
        <end position="59"/>
    </location>
</feature>
<dbReference type="Pfam" id="PF03466">
    <property type="entry name" value="LysR_substrate"/>
    <property type="match status" value="1"/>
</dbReference>
<evidence type="ECO:0000256" key="4">
    <source>
        <dbReference type="ARBA" id="ARBA00023163"/>
    </source>
</evidence>
<protein>
    <submittedName>
        <fullName evidence="6">LysR family transcriptional regulator</fullName>
    </submittedName>
</protein>
<dbReference type="CDD" id="cd08422">
    <property type="entry name" value="PBP2_CrgA_like"/>
    <property type="match status" value="1"/>
</dbReference>
<dbReference type="FunFam" id="1.10.10.10:FF:000001">
    <property type="entry name" value="LysR family transcriptional regulator"/>
    <property type="match status" value="1"/>
</dbReference>
<dbReference type="Proteomes" id="UP000708298">
    <property type="component" value="Unassembled WGS sequence"/>
</dbReference>
<dbReference type="Gene3D" id="1.10.10.10">
    <property type="entry name" value="Winged helix-like DNA-binding domain superfamily/Winged helix DNA-binding domain"/>
    <property type="match status" value="1"/>
</dbReference>
<keyword evidence="4" id="KW-0804">Transcription</keyword>
<reference evidence="6" key="1">
    <citation type="journal article" date="2021" name="Microorganisms">
        <title>Acidisoma silvae sp. nov. and Acidisomacellulosilytica sp. nov., Two Acidophilic Bacteria Isolated from Decaying Wood, Hydrolyzing Cellulose and Producing Poly-3-hydroxybutyrate.</title>
        <authorList>
            <person name="Mieszkin S."/>
            <person name="Pouder E."/>
            <person name="Uroz S."/>
            <person name="Simon-Colin C."/>
            <person name="Alain K."/>
        </authorList>
    </citation>
    <scope>NUCLEOTIDE SEQUENCE</scope>
    <source>
        <strain evidence="6">HW T2.11</strain>
    </source>
</reference>
<dbReference type="PANTHER" id="PTHR30537:SF68">
    <property type="entry name" value="TRANSCRIPTIONAL REGULATOR-RELATED"/>
    <property type="match status" value="1"/>
</dbReference>
<dbReference type="GO" id="GO:0043565">
    <property type="term" value="F:sequence-specific DNA binding"/>
    <property type="evidence" value="ECO:0007669"/>
    <property type="project" value="TreeGrafter"/>
</dbReference>
<dbReference type="InterPro" id="IPR036388">
    <property type="entry name" value="WH-like_DNA-bd_sf"/>
</dbReference>
<dbReference type="PANTHER" id="PTHR30537">
    <property type="entry name" value="HTH-TYPE TRANSCRIPTIONAL REGULATOR"/>
    <property type="match status" value="1"/>
</dbReference>